<proteinExistence type="predicted"/>
<evidence type="ECO:0000256" key="4">
    <source>
        <dbReference type="ARBA" id="ARBA00022771"/>
    </source>
</evidence>
<feature type="domain" description="CTLH" evidence="9">
    <location>
        <begin position="145"/>
        <end position="195"/>
    </location>
</feature>
<keyword evidence="5" id="KW-0862">Zinc</keyword>
<evidence type="ECO:0000259" key="8">
    <source>
        <dbReference type="PROSITE" id="PS50089"/>
    </source>
</evidence>
<evidence type="ECO:0000256" key="3">
    <source>
        <dbReference type="ARBA" id="ARBA00022723"/>
    </source>
</evidence>
<dbReference type="PANTHER" id="PTHR12170:SF3">
    <property type="entry name" value="GH10162P"/>
    <property type="match status" value="1"/>
</dbReference>
<dbReference type="InterPro" id="IPR027370">
    <property type="entry name" value="Znf-RING_euk"/>
</dbReference>
<dbReference type="Pfam" id="PF13445">
    <property type="entry name" value="zf-RING_UBOX"/>
    <property type="match status" value="1"/>
</dbReference>
<dbReference type="InterPro" id="IPR006594">
    <property type="entry name" value="LisH"/>
</dbReference>
<evidence type="ECO:0000256" key="1">
    <source>
        <dbReference type="ARBA" id="ARBA00004496"/>
    </source>
</evidence>
<dbReference type="SMART" id="SM00757">
    <property type="entry name" value="CRA"/>
    <property type="match status" value="1"/>
</dbReference>
<dbReference type="GO" id="GO:0061630">
    <property type="term" value="F:ubiquitin protein ligase activity"/>
    <property type="evidence" value="ECO:0007669"/>
    <property type="project" value="InterPro"/>
</dbReference>
<dbReference type="InterPro" id="IPR037683">
    <property type="entry name" value="Rmd5_dRing"/>
</dbReference>
<dbReference type="InterPro" id="IPR013083">
    <property type="entry name" value="Znf_RING/FYVE/PHD"/>
</dbReference>
<dbReference type="InterPro" id="IPR001841">
    <property type="entry name" value="Znf_RING"/>
</dbReference>
<dbReference type="SMART" id="SM00668">
    <property type="entry name" value="CTLH"/>
    <property type="match status" value="1"/>
</dbReference>
<dbReference type="CDD" id="cd16652">
    <property type="entry name" value="dRING_Rmd5p-like"/>
    <property type="match status" value="1"/>
</dbReference>
<keyword evidence="2" id="KW-0963">Cytoplasm</keyword>
<dbReference type="GO" id="GO:0034657">
    <property type="term" value="C:GID complex"/>
    <property type="evidence" value="ECO:0007669"/>
    <property type="project" value="TreeGrafter"/>
</dbReference>
<keyword evidence="12" id="KW-1185">Reference proteome</keyword>
<feature type="zinc finger region" description="RING-Gid-type" evidence="7">
    <location>
        <begin position="317"/>
        <end position="360"/>
    </location>
</feature>
<gene>
    <name evidence="11" type="ORF">GIB67_037015</name>
</gene>
<dbReference type="GO" id="GO:0043161">
    <property type="term" value="P:proteasome-mediated ubiquitin-dependent protein catabolic process"/>
    <property type="evidence" value="ECO:0007669"/>
    <property type="project" value="InterPro"/>
</dbReference>
<dbReference type="SUPFAM" id="SSF57850">
    <property type="entry name" value="RING/U-box"/>
    <property type="match status" value="1"/>
</dbReference>
<dbReference type="FunFam" id="3.30.40.10:FF:000143">
    <property type="entry name" value="Regulator of gluconeogenesis Rmd5"/>
    <property type="match status" value="1"/>
</dbReference>
<dbReference type="EMBL" id="JACGCM010002279">
    <property type="protein sequence ID" value="KAF6142097.1"/>
    <property type="molecule type" value="Genomic_DNA"/>
</dbReference>
<comment type="caution">
    <text evidence="11">The sequence shown here is derived from an EMBL/GenBank/DDBJ whole genome shotgun (WGS) entry which is preliminary data.</text>
</comment>
<dbReference type="PANTHER" id="PTHR12170">
    <property type="entry name" value="MACROPHAGE ERYTHROBLAST ATTACHER-RELATED"/>
    <property type="match status" value="1"/>
</dbReference>
<keyword evidence="4 6" id="KW-0863">Zinc-finger</keyword>
<feature type="domain" description="RING-Gid-type" evidence="10">
    <location>
        <begin position="317"/>
        <end position="360"/>
    </location>
</feature>
<dbReference type="AlphaFoldDB" id="A0A7J7LHI8"/>
<evidence type="ECO:0000259" key="9">
    <source>
        <dbReference type="PROSITE" id="PS50897"/>
    </source>
</evidence>
<sequence length="374" mass="42475">MKFCTMKDEFNHVAKKQRLSSSKSQEVIDQITREINEALVKIQSPTVDKKAILPYLNNELNMMSPLNRIEGLQKDLDVGLSKLAEHLQISFTPDISKAYRNVDFDSQVINLIIADHFYRQGLFDLGDCFISESSKTELTTTLRAPFFEMYQVLEAMKCRNLEPALNWGAIKGSKLELKLRRLQFLEILQNGNRAEALKYAKTYLAPLATIHLADIQKLMGCLLWANRLESSPYAEYLSSAHWEELAVELTQLFCTVVGQSYQSPLTVTVTAGIQALPTLLKLANVIGSKKREWRAMKQLPVPMDLGKEFQFHSKFVCPVSRDQASEENPPMLMPCGHVLCKQSIFKLANSSTHTFKCPYCPFVVTCALCRQIHF</sequence>
<dbReference type="GO" id="GO:0008270">
    <property type="term" value="F:zinc ion binding"/>
    <property type="evidence" value="ECO:0007669"/>
    <property type="project" value="UniProtKB-KW"/>
</dbReference>
<dbReference type="Pfam" id="PF10607">
    <property type="entry name" value="CTLH"/>
    <property type="match status" value="1"/>
</dbReference>
<dbReference type="SMART" id="SM00184">
    <property type="entry name" value="RING"/>
    <property type="match status" value="1"/>
</dbReference>
<dbReference type="PROSITE" id="PS50896">
    <property type="entry name" value="LISH"/>
    <property type="match status" value="1"/>
</dbReference>
<dbReference type="PROSITE" id="PS50897">
    <property type="entry name" value="CTLH"/>
    <property type="match status" value="1"/>
</dbReference>
<comment type="subcellular location">
    <subcellularLocation>
        <location evidence="1">Cytoplasm</location>
    </subcellularLocation>
</comment>
<dbReference type="Proteomes" id="UP000541444">
    <property type="component" value="Unassembled WGS sequence"/>
</dbReference>
<evidence type="ECO:0000313" key="11">
    <source>
        <dbReference type="EMBL" id="KAF6142097.1"/>
    </source>
</evidence>
<evidence type="ECO:0000256" key="6">
    <source>
        <dbReference type="PROSITE-ProRule" id="PRU00175"/>
    </source>
</evidence>
<dbReference type="OrthoDB" id="1933281at2759"/>
<reference evidence="11 12" key="1">
    <citation type="journal article" date="2020" name="IScience">
        <title>Genome Sequencing of the Endangered Kingdonia uniflora (Circaeasteraceae, Ranunculales) Reveals Potential Mechanisms of Evolutionary Specialization.</title>
        <authorList>
            <person name="Sun Y."/>
            <person name="Deng T."/>
            <person name="Zhang A."/>
            <person name="Moore M.J."/>
            <person name="Landis J.B."/>
            <person name="Lin N."/>
            <person name="Zhang H."/>
            <person name="Zhang X."/>
            <person name="Huang J."/>
            <person name="Zhang X."/>
            <person name="Sun H."/>
            <person name="Wang H."/>
        </authorList>
    </citation>
    <scope>NUCLEOTIDE SEQUENCE [LARGE SCALE GENOMIC DNA]</scope>
    <source>
        <strain evidence="11">TB1705</strain>
        <tissue evidence="11">Leaf</tissue>
    </source>
</reference>
<dbReference type="GO" id="GO:0005737">
    <property type="term" value="C:cytoplasm"/>
    <property type="evidence" value="ECO:0007669"/>
    <property type="project" value="UniProtKB-SubCell"/>
</dbReference>
<evidence type="ECO:0000313" key="12">
    <source>
        <dbReference type="Proteomes" id="UP000541444"/>
    </source>
</evidence>
<organism evidence="11 12">
    <name type="scientific">Kingdonia uniflora</name>
    <dbReference type="NCBI Taxonomy" id="39325"/>
    <lineage>
        <taxon>Eukaryota</taxon>
        <taxon>Viridiplantae</taxon>
        <taxon>Streptophyta</taxon>
        <taxon>Embryophyta</taxon>
        <taxon>Tracheophyta</taxon>
        <taxon>Spermatophyta</taxon>
        <taxon>Magnoliopsida</taxon>
        <taxon>Ranunculales</taxon>
        <taxon>Circaeasteraceae</taxon>
        <taxon>Kingdonia</taxon>
    </lineage>
</organism>
<dbReference type="InterPro" id="IPR045098">
    <property type="entry name" value="Fyv10_fam"/>
</dbReference>
<keyword evidence="3" id="KW-0479">Metal-binding</keyword>
<name>A0A7J7LHI8_9MAGN</name>
<dbReference type="GO" id="GO:0005634">
    <property type="term" value="C:nucleus"/>
    <property type="evidence" value="ECO:0007669"/>
    <property type="project" value="TreeGrafter"/>
</dbReference>
<dbReference type="InterPro" id="IPR024964">
    <property type="entry name" value="CTLH/CRA"/>
</dbReference>
<dbReference type="InterPro" id="IPR013144">
    <property type="entry name" value="CRA_dom"/>
</dbReference>
<feature type="domain" description="RING-type" evidence="8">
    <location>
        <begin position="317"/>
        <end position="360"/>
    </location>
</feature>
<evidence type="ECO:0000256" key="7">
    <source>
        <dbReference type="PROSITE-ProRule" id="PRU01215"/>
    </source>
</evidence>
<dbReference type="InterPro" id="IPR006595">
    <property type="entry name" value="CTLH_C"/>
</dbReference>
<evidence type="ECO:0000256" key="5">
    <source>
        <dbReference type="ARBA" id="ARBA00022833"/>
    </source>
</evidence>
<accession>A0A7J7LHI8</accession>
<dbReference type="PROSITE" id="PS51867">
    <property type="entry name" value="ZF_RING_GID"/>
    <property type="match status" value="1"/>
</dbReference>
<protein>
    <submittedName>
        <fullName evidence="11">Uncharacterized protein</fullName>
    </submittedName>
</protein>
<dbReference type="PROSITE" id="PS50089">
    <property type="entry name" value="ZF_RING_2"/>
    <property type="match status" value="1"/>
</dbReference>
<evidence type="ECO:0000256" key="2">
    <source>
        <dbReference type="ARBA" id="ARBA00022490"/>
    </source>
</evidence>
<evidence type="ECO:0000259" key="10">
    <source>
        <dbReference type="PROSITE" id="PS51867"/>
    </source>
</evidence>
<dbReference type="Gene3D" id="3.30.40.10">
    <property type="entry name" value="Zinc/RING finger domain, C3HC4 (zinc finger)"/>
    <property type="match status" value="1"/>
</dbReference>
<dbReference type="InterPro" id="IPR044063">
    <property type="entry name" value="ZF_RING_GID"/>
</dbReference>